<evidence type="ECO:0000313" key="2">
    <source>
        <dbReference type="Proteomes" id="UP000287033"/>
    </source>
</evidence>
<reference evidence="1 2" key="1">
    <citation type="journal article" date="2018" name="Nat. Ecol. Evol.">
        <title>Shark genomes provide insights into elasmobranch evolution and the origin of vertebrates.</title>
        <authorList>
            <person name="Hara Y"/>
            <person name="Yamaguchi K"/>
            <person name="Onimaru K"/>
            <person name="Kadota M"/>
            <person name="Koyanagi M"/>
            <person name="Keeley SD"/>
            <person name="Tatsumi K"/>
            <person name="Tanaka K"/>
            <person name="Motone F"/>
            <person name="Kageyama Y"/>
            <person name="Nozu R"/>
            <person name="Adachi N"/>
            <person name="Nishimura O"/>
            <person name="Nakagawa R"/>
            <person name="Tanegashima C"/>
            <person name="Kiyatake I"/>
            <person name="Matsumoto R"/>
            <person name="Murakumo K"/>
            <person name="Nishida K"/>
            <person name="Terakita A"/>
            <person name="Kuratani S"/>
            <person name="Sato K"/>
            <person name="Hyodo S Kuraku.S."/>
        </authorList>
    </citation>
    <scope>NUCLEOTIDE SEQUENCE [LARGE SCALE GENOMIC DNA]</scope>
</reference>
<dbReference type="Proteomes" id="UP000287033">
    <property type="component" value="Unassembled WGS sequence"/>
</dbReference>
<protein>
    <submittedName>
        <fullName evidence="1">Uncharacterized protein</fullName>
    </submittedName>
</protein>
<feature type="non-terminal residue" evidence="1">
    <location>
        <position position="1"/>
    </location>
</feature>
<proteinExistence type="predicted"/>
<comment type="caution">
    <text evidence="1">The sequence shown here is derived from an EMBL/GenBank/DDBJ whole genome shotgun (WGS) entry which is preliminary data.</text>
</comment>
<keyword evidence="2" id="KW-1185">Reference proteome</keyword>
<dbReference type="EMBL" id="BEZZ01273918">
    <property type="protein sequence ID" value="GCC49506.1"/>
    <property type="molecule type" value="Genomic_DNA"/>
</dbReference>
<evidence type="ECO:0000313" key="1">
    <source>
        <dbReference type="EMBL" id="GCC49506.1"/>
    </source>
</evidence>
<gene>
    <name evidence="1" type="ORF">chiPu_0033853</name>
</gene>
<accession>A0A401U3T2</accession>
<dbReference type="AlphaFoldDB" id="A0A401U3T2"/>
<sequence length="134" mass="14734">IVARAPAAVGADVEATPVIDRSNYRRRLGVGACREVGRRSGRCERNQGNRTEQKLLHFKTPSRSASKRVPKPISDASAHLMVDIYTLIQPETPVDEPAGRRDRNRPAVLSPWSPLRLVVANKTGTLSAAVLYPR</sequence>
<organism evidence="1 2">
    <name type="scientific">Chiloscyllium punctatum</name>
    <name type="common">Brownbanded bambooshark</name>
    <name type="synonym">Hemiscyllium punctatum</name>
    <dbReference type="NCBI Taxonomy" id="137246"/>
    <lineage>
        <taxon>Eukaryota</taxon>
        <taxon>Metazoa</taxon>
        <taxon>Chordata</taxon>
        <taxon>Craniata</taxon>
        <taxon>Vertebrata</taxon>
        <taxon>Chondrichthyes</taxon>
        <taxon>Elasmobranchii</taxon>
        <taxon>Galeomorphii</taxon>
        <taxon>Galeoidea</taxon>
        <taxon>Orectolobiformes</taxon>
        <taxon>Hemiscylliidae</taxon>
        <taxon>Chiloscyllium</taxon>
    </lineage>
</organism>
<name>A0A401U3T2_CHIPU</name>